<feature type="transmembrane region" description="Helical" evidence="4">
    <location>
        <begin position="61"/>
        <end position="86"/>
    </location>
</feature>
<feature type="transmembrane region" description="Helical" evidence="4">
    <location>
        <begin position="341"/>
        <end position="368"/>
    </location>
</feature>
<dbReference type="Pfam" id="PF12801">
    <property type="entry name" value="Fer4_5"/>
    <property type="match status" value="2"/>
</dbReference>
<keyword evidence="4" id="KW-1133">Transmembrane helix</keyword>
<protein>
    <submittedName>
        <fullName evidence="6">4Fe-4S binding protein</fullName>
    </submittedName>
</protein>
<keyword evidence="7" id="KW-1185">Reference proteome</keyword>
<feature type="transmembrane region" description="Helical" evidence="4">
    <location>
        <begin position="135"/>
        <end position="157"/>
    </location>
</feature>
<organism evidence="6 7">
    <name type="scientific">Arcobacter roscoffensis</name>
    <dbReference type="NCBI Taxonomy" id="2961520"/>
    <lineage>
        <taxon>Bacteria</taxon>
        <taxon>Pseudomonadati</taxon>
        <taxon>Campylobacterota</taxon>
        <taxon>Epsilonproteobacteria</taxon>
        <taxon>Campylobacterales</taxon>
        <taxon>Arcobacteraceae</taxon>
        <taxon>Arcobacter</taxon>
    </lineage>
</organism>
<dbReference type="Proteomes" id="UP001060012">
    <property type="component" value="Chromosome"/>
</dbReference>
<accession>A0ABY5E3D3</accession>
<feature type="transmembrane region" description="Helical" evidence="4">
    <location>
        <begin position="308"/>
        <end position="329"/>
    </location>
</feature>
<evidence type="ECO:0000259" key="5">
    <source>
        <dbReference type="Pfam" id="PF12801"/>
    </source>
</evidence>
<feature type="transmembrane region" description="Helical" evidence="4">
    <location>
        <begin position="429"/>
        <end position="450"/>
    </location>
</feature>
<dbReference type="PANTHER" id="PTHR30224">
    <property type="entry name" value="ELECTRON TRANSPORT PROTEIN"/>
    <property type="match status" value="1"/>
</dbReference>
<evidence type="ECO:0000256" key="1">
    <source>
        <dbReference type="ARBA" id="ARBA00004236"/>
    </source>
</evidence>
<evidence type="ECO:0000256" key="2">
    <source>
        <dbReference type="ARBA" id="ARBA00022475"/>
    </source>
</evidence>
<evidence type="ECO:0000256" key="3">
    <source>
        <dbReference type="ARBA" id="ARBA00023136"/>
    </source>
</evidence>
<dbReference type="InterPro" id="IPR017896">
    <property type="entry name" value="4Fe4S_Fe-S-bd"/>
</dbReference>
<feature type="transmembrane region" description="Helical" evidence="4">
    <location>
        <begin position="397"/>
        <end position="417"/>
    </location>
</feature>
<feature type="domain" description="4Fe-4S ferredoxin-type" evidence="5">
    <location>
        <begin position="62"/>
        <end position="103"/>
    </location>
</feature>
<dbReference type="RefSeq" id="WP_254575439.1">
    <property type="nucleotide sequence ID" value="NZ_CP100595.1"/>
</dbReference>
<dbReference type="EMBL" id="CP100595">
    <property type="protein sequence ID" value="UTJ05258.1"/>
    <property type="molecule type" value="Genomic_DNA"/>
</dbReference>
<evidence type="ECO:0000313" key="7">
    <source>
        <dbReference type="Proteomes" id="UP001060012"/>
    </source>
</evidence>
<proteinExistence type="predicted"/>
<sequence length="451" mass="51584">MKEIIKRQRSDIFSIPILGFIFKNQKFIFVLKLLVLFVFVYAILYGFLYPTKEENKFTTGVFLNLFWPFFMVVSLATLGRVFCGICPHGFIGKYITKFGLKKKMPKFMANPFIGLSILVFGWWFVFYMWPNLLRTPFAIAAMFTILTVIAIIMYFVYDNMAYCKNICPIGTLTKAYGKNGFTKLETYTDGCATCKTFDCAKACSYNLKPFTFSKKNSMEDCTLCMDCSSACDNVAFKLVKPSSNLFGKFKINKVEVWAFIVITAILSIAMTMHHALGRTAIADEFIWHKTAVYFQGIINFGTINVESFFTLLYALAMSIGITVVGMYIASRIMKVSYEKTFYTLGYAFAPLFIIGGLAHICEFFFFAYASNIVNGFIQAFALDVEYIKPLASRKDKWVMVFMAFNHIAYIWAFIIMIGRLKLIDTKTSLKVLAFPFASALIIFYMCLKFYT</sequence>
<dbReference type="SUPFAM" id="SSF54862">
    <property type="entry name" value="4Fe-4S ferredoxins"/>
    <property type="match status" value="1"/>
</dbReference>
<dbReference type="InterPro" id="IPR052378">
    <property type="entry name" value="NosR_regulator"/>
</dbReference>
<reference evidence="6" key="1">
    <citation type="submission" date="2022-07" db="EMBL/GenBank/DDBJ databases">
        <title>Arcobacter roscoffensis sp. nov., a marine bacterium isolated from coastal seawater collected from Roscoff, France.</title>
        <authorList>
            <person name="Pascual J."/>
            <person name="Lepeaux C."/>
            <person name="Methner A."/>
            <person name="Overmann J."/>
        </authorList>
    </citation>
    <scope>NUCLEOTIDE SEQUENCE</scope>
    <source>
        <strain evidence="6">ARW1-2F2</strain>
    </source>
</reference>
<dbReference type="PANTHER" id="PTHR30224:SF4">
    <property type="entry name" value="ELECTRON TRANSPORT PROTEIN YCCM-RELATED"/>
    <property type="match status" value="1"/>
</dbReference>
<keyword evidence="3 4" id="KW-0472">Membrane</keyword>
<keyword evidence="2" id="KW-1003">Cell membrane</keyword>
<feature type="transmembrane region" description="Helical" evidence="4">
    <location>
        <begin position="107"/>
        <end position="129"/>
    </location>
</feature>
<name>A0ABY5E3D3_9BACT</name>
<evidence type="ECO:0000313" key="6">
    <source>
        <dbReference type="EMBL" id="UTJ05258.1"/>
    </source>
</evidence>
<feature type="domain" description="4Fe-4S ferredoxin-type" evidence="5">
    <location>
        <begin position="144"/>
        <end position="178"/>
    </location>
</feature>
<gene>
    <name evidence="6" type="ORF">NJU99_08235</name>
</gene>
<keyword evidence="4" id="KW-0812">Transmembrane</keyword>
<comment type="subcellular location">
    <subcellularLocation>
        <location evidence="1">Cell membrane</location>
    </subcellularLocation>
</comment>
<feature type="transmembrane region" description="Helical" evidence="4">
    <location>
        <begin position="27"/>
        <end position="49"/>
    </location>
</feature>
<evidence type="ECO:0000256" key="4">
    <source>
        <dbReference type="SAM" id="Phobius"/>
    </source>
</evidence>
<feature type="transmembrane region" description="Helical" evidence="4">
    <location>
        <begin position="256"/>
        <end position="276"/>
    </location>
</feature>